<gene>
    <name evidence="2" type="ORF">L195_g008688</name>
</gene>
<reference evidence="2 3" key="1">
    <citation type="journal article" date="2014" name="Am. J. Bot.">
        <title>Genome assembly and annotation for red clover (Trifolium pratense; Fabaceae).</title>
        <authorList>
            <person name="Istvanek J."/>
            <person name="Jaros M."/>
            <person name="Krenek A."/>
            <person name="Repkova J."/>
        </authorList>
    </citation>
    <scope>NUCLEOTIDE SEQUENCE [LARGE SCALE GENOMIC DNA]</scope>
    <source>
        <strain evidence="3">cv. Tatra</strain>
        <tissue evidence="2">Young leaves</tissue>
    </source>
</reference>
<dbReference type="EMBL" id="ASHM01005014">
    <property type="protein sequence ID" value="PNY12067.1"/>
    <property type="molecule type" value="Genomic_DNA"/>
</dbReference>
<feature type="region of interest" description="Disordered" evidence="1">
    <location>
        <begin position="1"/>
        <end position="40"/>
    </location>
</feature>
<protein>
    <submittedName>
        <fullName evidence="2">Uncharacterized protein</fullName>
    </submittedName>
</protein>
<evidence type="ECO:0000313" key="3">
    <source>
        <dbReference type="Proteomes" id="UP000236291"/>
    </source>
</evidence>
<accession>A0A2K3P9X3</accession>
<reference evidence="2 3" key="2">
    <citation type="journal article" date="2017" name="Front. Plant Sci.">
        <title>Gene Classification and Mining of Molecular Markers Useful in Red Clover (Trifolium pratense) Breeding.</title>
        <authorList>
            <person name="Istvanek J."/>
            <person name="Dluhosova J."/>
            <person name="Dluhos P."/>
            <person name="Patkova L."/>
            <person name="Nedelnik J."/>
            <person name="Repkova J."/>
        </authorList>
    </citation>
    <scope>NUCLEOTIDE SEQUENCE [LARGE SCALE GENOMIC DNA]</scope>
    <source>
        <strain evidence="3">cv. Tatra</strain>
        <tissue evidence="2">Young leaves</tissue>
    </source>
</reference>
<organism evidence="2 3">
    <name type="scientific">Trifolium pratense</name>
    <name type="common">Red clover</name>
    <dbReference type="NCBI Taxonomy" id="57577"/>
    <lineage>
        <taxon>Eukaryota</taxon>
        <taxon>Viridiplantae</taxon>
        <taxon>Streptophyta</taxon>
        <taxon>Embryophyta</taxon>
        <taxon>Tracheophyta</taxon>
        <taxon>Spermatophyta</taxon>
        <taxon>Magnoliopsida</taxon>
        <taxon>eudicotyledons</taxon>
        <taxon>Gunneridae</taxon>
        <taxon>Pentapetalae</taxon>
        <taxon>rosids</taxon>
        <taxon>fabids</taxon>
        <taxon>Fabales</taxon>
        <taxon>Fabaceae</taxon>
        <taxon>Papilionoideae</taxon>
        <taxon>50 kb inversion clade</taxon>
        <taxon>NPAAA clade</taxon>
        <taxon>Hologalegina</taxon>
        <taxon>IRL clade</taxon>
        <taxon>Trifolieae</taxon>
        <taxon>Trifolium</taxon>
    </lineage>
</organism>
<sequence length="40" mass="4543">MVSHKEHANAPAKKWGWDERSQDDAEASFSQAQQDALPQF</sequence>
<dbReference type="Proteomes" id="UP000236291">
    <property type="component" value="Unassembled WGS sequence"/>
</dbReference>
<name>A0A2K3P9X3_TRIPR</name>
<feature type="compositionally biased region" description="Polar residues" evidence="1">
    <location>
        <begin position="28"/>
        <end position="40"/>
    </location>
</feature>
<dbReference type="AlphaFoldDB" id="A0A2K3P9X3"/>
<proteinExistence type="predicted"/>
<evidence type="ECO:0000313" key="2">
    <source>
        <dbReference type="EMBL" id="PNY12067.1"/>
    </source>
</evidence>
<evidence type="ECO:0000256" key="1">
    <source>
        <dbReference type="SAM" id="MobiDB-lite"/>
    </source>
</evidence>
<comment type="caution">
    <text evidence="2">The sequence shown here is derived from an EMBL/GenBank/DDBJ whole genome shotgun (WGS) entry which is preliminary data.</text>
</comment>